<keyword evidence="4" id="KW-0804">Transcription</keyword>
<evidence type="ECO:0000256" key="3">
    <source>
        <dbReference type="ARBA" id="ARBA00023125"/>
    </source>
</evidence>
<accession>A0AAD5P424</accession>
<evidence type="ECO:0000256" key="2">
    <source>
        <dbReference type="ARBA" id="ARBA00023015"/>
    </source>
</evidence>
<dbReference type="SUPFAM" id="SSF55455">
    <property type="entry name" value="SRF-like"/>
    <property type="match status" value="1"/>
</dbReference>
<proteinExistence type="predicted"/>
<reference evidence="7 8" key="1">
    <citation type="journal article" date="2022" name="Plant J.">
        <title>Strategies of tolerance reflected in two North American maple genomes.</title>
        <authorList>
            <person name="McEvoy S.L."/>
            <person name="Sezen U.U."/>
            <person name="Trouern-Trend A."/>
            <person name="McMahon S.M."/>
            <person name="Schaberg P.G."/>
            <person name="Yang J."/>
            <person name="Wegrzyn J.L."/>
            <person name="Swenson N.G."/>
        </authorList>
    </citation>
    <scope>NUCLEOTIDE SEQUENCE [LARGE SCALE GENOMIC DNA]</scope>
    <source>
        <strain evidence="7">91603</strain>
    </source>
</reference>
<dbReference type="Proteomes" id="UP001064489">
    <property type="component" value="Chromosome 13"/>
</dbReference>
<dbReference type="PRINTS" id="PR00404">
    <property type="entry name" value="MADSDOMAIN"/>
</dbReference>
<keyword evidence="5" id="KW-0539">Nucleus</keyword>
<gene>
    <name evidence="7" type="ORF">LWI28_011312</name>
</gene>
<dbReference type="PANTHER" id="PTHR11945">
    <property type="entry name" value="MADS BOX PROTEIN"/>
    <property type="match status" value="1"/>
</dbReference>
<evidence type="ECO:0000256" key="1">
    <source>
        <dbReference type="ARBA" id="ARBA00004123"/>
    </source>
</evidence>
<dbReference type="InterPro" id="IPR036879">
    <property type="entry name" value="TF_MADSbox_sf"/>
</dbReference>
<organism evidence="7 8">
    <name type="scientific">Acer negundo</name>
    <name type="common">Box elder</name>
    <dbReference type="NCBI Taxonomy" id="4023"/>
    <lineage>
        <taxon>Eukaryota</taxon>
        <taxon>Viridiplantae</taxon>
        <taxon>Streptophyta</taxon>
        <taxon>Embryophyta</taxon>
        <taxon>Tracheophyta</taxon>
        <taxon>Spermatophyta</taxon>
        <taxon>Magnoliopsida</taxon>
        <taxon>eudicotyledons</taxon>
        <taxon>Gunneridae</taxon>
        <taxon>Pentapetalae</taxon>
        <taxon>rosids</taxon>
        <taxon>malvids</taxon>
        <taxon>Sapindales</taxon>
        <taxon>Sapindaceae</taxon>
        <taxon>Hippocastanoideae</taxon>
        <taxon>Acereae</taxon>
        <taxon>Acer</taxon>
    </lineage>
</organism>
<dbReference type="GO" id="GO:0000981">
    <property type="term" value="F:DNA-binding transcription factor activity, RNA polymerase II-specific"/>
    <property type="evidence" value="ECO:0007669"/>
    <property type="project" value="TreeGrafter"/>
</dbReference>
<dbReference type="PANTHER" id="PTHR11945:SF782">
    <property type="entry name" value="OS11G0229900 PROTEIN"/>
    <property type="match status" value="1"/>
</dbReference>
<dbReference type="Gene3D" id="3.40.1810.10">
    <property type="entry name" value="Transcription factor, MADS-box"/>
    <property type="match status" value="1"/>
</dbReference>
<dbReference type="GO" id="GO:0046983">
    <property type="term" value="F:protein dimerization activity"/>
    <property type="evidence" value="ECO:0007669"/>
    <property type="project" value="InterPro"/>
</dbReference>
<dbReference type="SMART" id="SM00432">
    <property type="entry name" value="MADS"/>
    <property type="match status" value="1"/>
</dbReference>
<evidence type="ECO:0000259" key="6">
    <source>
        <dbReference type="PROSITE" id="PS50066"/>
    </source>
</evidence>
<keyword evidence="8" id="KW-1185">Reference proteome</keyword>
<dbReference type="GO" id="GO:0000978">
    <property type="term" value="F:RNA polymerase II cis-regulatory region sequence-specific DNA binding"/>
    <property type="evidence" value="ECO:0007669"/>
    <property type="project" value="TreeGrafter"/>
</dbReference>
<comment type="subcellular location">
    <subcellularLocation>
        <location evidence="1">Nucleus</location>
    </subcellularLocation>
</comment>
<sequence>MMGTGKKKIEIKKIEKDSARMVTFSKRRQGLFKKAGEYAAKTGSQVAILVFSPAGKPYMHGSPCFDTVVQKFMQGDKMNGGDGVGVGGGGGDEAGVGSDVEGMFSGLEERMRSCESVEELMEVRSMLEKMRDKVLQRLNDVRKDVNYSMQEDDFTVSLYEDDFVASLLEDVQE</sequence>
<evidence type="ECO:0000256" key="5">
    <source>
        <dbReference type="ARBA" id="ARBA00023242"/>
    </source>
</evidence>
<dbReference type="Pfam" id="PF00319">
    <property type="entry name" value="SRF-TF"/>
    <property type="match status" value="1"/>
</dbReference>
<evidence type="ECO:0000256" key="4">
    <source>
        <dbReference type="ARBA" id="ARBA00023163"/>
    </source>
</evidence>
<feature type="domain" description="MADS-box" evidence="6">
    <location>
        <begin position="4"/>
        <end position="64"/>
    </location>
</feature>
<dbReference type="PROSITE" id="PS50066">
    <property type="entry name" value="MADS_BOX_2"/>
    <property type="match status" value="1"/>
</dbReference>
<comment type="caution">
    <text evidence="7">The sequence shown here is derived from an EMBL/GenBank/DDBJ whole genome shotgun (WGS) entry which is preliminary data.</text>
</comment>
<keyword evidence="2" id="KW-0805">Transcription regulation</keyword>
<name>A0AAD5P424_ACENE</name>
<keyword evidence="3" id="KW-0238">DNA-binding</keyword>
<dbReference type="AlphaFoldDB" id="A0AAD5P424"/>
<dbReference type="InterPro" id="IPR002100">
    <property type="entry name" value="TF_MADSbox"/>
</dbReference>
<evidence type="ECO:0000313" key="8">
    <source>
        <dbReference type="Proteomes" id="UP001064489"/>
    </source>
</evidence>
<evidence type="ECO:0000313" key="7">
    <source>
        <dbReference type="EMBL" id="KAI9198170.1"/>
    </source>
</evidence>
<dbReference type="GO" id="GO:0005634">
    <property type="term" value="C:nucleus"/>
    <property type="evidence" value="ECO:0007669"/>
    <property type="project" value="UniProtKB-SubCell"/>
</dbReference>
<dbReference type="EMBL" id="JAJSOW010000002">
    <property type="protein sequence ID" value="KAI9198170.1"/>
    <property type="molecule type" value="Genomic_DNA"/>
</dbReference>
<protein>
    <recommendedName>
        <fullName evidence="6">MADS-box domain-containing protein</fullName>
    </recommendedName>
</protein>